<feature type="transmembrane region" description="Helical" evidence="2">
    <location>
        <begin position="20"/>
        <end position="39"/>
    </location>
</feature>
<comment type="caution">
    <text evidence="3">The sequence shown here is derived from an EMBL/GenBank/DDBJ whole genome shotgun (WGS) entry which is preliminary data.</text>
</comment>
<comment type="subcellular location">
    <subcellularLocation>
        <location evidence="1">Cell membrane</location>
        <topology evidence="1">Multi-pass membrane protein</topology>
    </subcellularLocation>
    <text evidence="1">Localizes to the sporulation septum and to the second division site within the mother cell. Before the start of engulfment localizes to the septal midpoint, then spreads throughout the septum prior to becoming enriched at the leading edge of the engulfing membrane, where it remains until the completion of membrane migration. Some remain partially trapped at the septum during engulfment and upon completion of engulfment become dispersed in the outer forespore membrane. Localization of the MPD complex to the septal membrane is dependent on SpoIIB.</text>
</comment>
<keyword evidence="1" id="KW-1003">Cell membrane</keyword>
<keyword evidence="2" id="KW-1133">Transmembrane helix</keyword>
<keyword evidence="4" id="KW-1185">Reference proteome</keyword>
<dbReference type="InterPro" id="IPR002798">
    <property type="entry name" value="SpoIIM-like"/>
</dbReference>
<keyword evidence="1" id="KW-0749">Sporulation</keyword>
<reference evidence="3" key="1">
    <citation type="submission" date="2021-04" db="EMBL/GenBank/DDBJ databases">
        <title>Genome seq and assembly of Bacillus sp.</title>
        <authorList>
            <person name="Chhetri G."/>
        </authorList>
    </citation>
    <scope>NUCLEOTIDE SEQUENCE</scope>
    <source>
        <strain evidence="3">RG28</strain>
    </source>
</reference>
<name>A0A940NMK5_9BACI</name>
<keyword evidence="1 2" id="KW-0812">Transmembrane</keyword>
<gene>
    <name evidence="3" type="primary">spoIIM</name>
    <name evidence="3" type="ORF">J5Y03_03785</name>
</gene>
<evidence type="ECO:0000256" key="2">
    <source>
        <dbReference type="SAM" id="Phobius"/>
    </source>
</evidence>
<dbReference type="InterPro" id="IPR014196">
    <property type="entry name" value="SpoIIM"/>
</dbReference>
<evidence type="ECO:0000256" key="1">
    <source>
        <dbReference type="PIRNR" id="PIRNR038973"/>
    </source>
</evidence>
<comment type="subunit">
    <text evidence="1">Component of the MPD complex composed of SpoIIM, SpoIIP and SpoIID.</text>
</comment>
<protein>
    <recommendedName>
        <fullName evidence="1">Stage II sporulation protein M</fullName>
    </recommendedName>
</protein>
<dbReference type="NCBIfam" id="TIGR02831">
    <property type="entry name" value="spo_II_M"/>
    <property type="match status" value="1"/>
</dbReference>
<sequence>MAKNGIFVTFKHHLKEYASLYIFVSVILLFGVIFGAIIVNSMNVSQKQDVLTFLTQFFGQVHNEGFVNGKDVFVTSYSTHLKFIALIWILGISVIGLPLIIILLFLKGLVIGFTVGFFVNQLGWNGMLLAFTTVFPQNIIVLPFYVLITVLAIQLSIRMIQKQFLKNDREPIIKQLISYTMIFTIAAMSLSIASLIEAYGSTYFLKVIGDLILKKN</sequence>
<dbReference type="AlphaFoldDB" id="A0A940NMK5"/>
<dbReference type="Proteomes" id="UP000682134">
    <property type="component" value="Unassembled WGS sequence"/>
</dbReference>
<dbReference type="PIRSF" id="PIRSF038973">
    <property type="entry name" value="SpoIIM"/>
    <property type="match status" value="1"/>
</dbReference>
<dbReference type="GO" id="GO:0005886">
    <property type="term" value="C:plasma membrane"/>
    <property type="evidence" value="ECO:0007669"/>
    <property type="project" value="UniProtKB-SubCell"/>
</dbReference>
<feature type="transmembrane region" description="Helical" evidence="2">
    <location>
        <begin position="83"/>
        <end position="106"/>
    </location>
</feature>
<keyword evidence="1 2" id="KW-0472">Membrane</keyword>
<feature type="transmembrane region" description="Helical" evidence="2">
    <location>
        <begin position="126"/>
        <end position="155"/>
    </location>
</feature>
<organism evidence="3 4">
    <name type="scientific">Gottfriedia endophytica</name>
    <dbReference type="NCBI Taxonomy" id="2820819"/>
    <lineage>
        <taxon>Bacteria</taxon>
        <taxon>Bacillati</taxon>
        <taxon>Bacillota</taxon>
        <taxon>Bacilli</taxon>
        <taxon>Bacillales</taxon>
        <taxon>Bacillaceae</taxon>
        <taxon>Gottfriedia</taxon>
    </lineage>
</organism>
<evidence type="ECO:0000313" key="3">
    <source>
        <dbReference type="EMBL" id="MBP0724305.1"/>
    </source>
</evidence>
<accession>A0A940NMK5</accession>
<proteinExistence type="predicted"/>
<dbReference type="Pfam" id="PF01944">
    <property type="entry name" value="SpoIIM"/>
    <property type="match status" value="1"/>
</dbReference>
<feature type="transmembrane region" description="Helical" evidence="2">
    <location>
        <begin position="176"/>
        <end position="196"/>
    </location>
</feature>
<dbReference type="EMBL" id="JAGIYQ010000002">
    <property type="protein sequence ID" value="MBP0724305.1"/>
    <property type="molecule type" value="Genomic_DNA"/>
</dbReference>
<dbReference type="RefSeq" id="WP_209402690.1">
    <property type="nucleotide sequence ID" value="NZ_JAGIYQ010000002.1"/>
</dbReference>
<comment type="function">
    <text evidence="1">Required for complete septum migration and engulfment of the forespore compartment during sporulation. Required for stabilizing and recruiting of SpoIIP to the septal membrane.</text>
</comment>
<dbReference type="GO" id="GO:0030435">
    <property type="term" value="P:sporulation resulting in formation of a cellular spore"/>
    <property type="evidence" value="ECO:0007669"/>
    <property type="project" value="UniProtKB-KW"/>
</dbReference>
<evidence type="ECO:0000313" key="4">
    <source>
        <dbReference type="Proteomes" id="UP000682134"/>
    </source>
</evidence>